<organism evidence="2 3">
    <name type="scientific">Lacibacter sediminis</name>
    <dbReference type="NCBI Taxonomy" id="2760713"/>
    <lineage>
        <taxon>Bacteria</taxon>
        <taxon>Pseudomonadati</taxon>
        <taxon>Bacteroidota</taxon>
        <taxon>Chitinophagia</taxon>
        <taxon>Chitinophagales</taxon>
        <taxon>Chitinophagaceae</taxon>
        <taxon>Lacibacter</taxon>
    </lineage>
</organism>
<evidence type="ECO:0000313" key="2">
    <source>
        <dbReference type="EMBL" id="QNA45850.1"/>
    </source>
</evidence>
<protein>
    <submittedName>
        <fullName evidence="2">Uncharacterized protein</fullName>
    </submittedName>
</protein>
<keyword evidence="1" id="KW-1133">Transmembrane helix</keyword>
<dbReference type="KEGG" id="lacs:H4075_06560"/>
<evidence type="ECO:0000256" key="1">
    <source>
        <dbReference type="SAM" id="Phobius"/>
    </source>
</evidence>
<dbReference type="Proteomes" id="UP000515344">
    <property type="component" value="Chromosome"/>
</dbReference>
<sequence length="79" mass="8589">METLTSMPDFDQLYQSLYPATTLHVVSSTVPATTAPGSTVKGGLTGTEIILGIACVLVVGFGCYYIYKLHEQERSKQIF</sequence>
<keyword evidence="1" id="KW-0812">Transmembrane</keyword>
<keyword evidence="1" id="KW-0472">Membrane</keyword>
<evidence type="ECO:0000313" key="3">
    <source>
        <dbReference type="Proteomes" id="UP000515344"/>
    </source>
</evidence>
<feature type="transmembrane region" description="Helical" evidence="1">
    <location>
        <begin position="49"/>
        <end position="67"/>
    </location>
</feature>
<dbReference type="RefSeq" id="WP_182805262.1">
    <property type="nucleotide sequence ID" value="NZ_CP060007.1"/>
</dbReference>
<accession>A0A7G5XK47</accession>
<name>A0A7G5XK47_9BACT</name>
<keyword evidence="3" id="KW-1185">Reference proteome</keyword>
<dbReference type="EMBL" id="CP060007">
    <property type="protein sequence ID" value="QNA45850.1"/>
    <property type="molecule type" value="Genomic_DNA"/>
</dbReference>
<proteinExistence type="predicted"/>
<dbReference type="AlphaFoldDB" id="A0A7G5XK47"/>
<gene>
    <name evidence="2" type="ORF">H4075_06560</name>
</gene>
<reference evidence="3" key="1">
    <citation type="submission" date="2020-08" db="EMBL/GenBank/DDBJ databases">
        <title>Lacibacter sp. S13-6-6 genome sequencing.</title>
        <authorList>
            <person name="Jin L."/>
        </authorList>
    </citation>
    <scope>NUCLEOTIDE SEQUENCE [LARGE SCALE GENOMIC DNA]</scope>
    <source>
        <strain evidence="3">S13-6-6</strain>
    </source>
</reference>